<evidence type="ECO:0000313" key="1">
    <source>
        <dbReference type="EMBL" id="JAH20261.1"/>
    </source>
</evidence>
<reference evidence="1" key="2">
    <citation type="journal article" date="2015" name="Fish Shellfish Immunol.">
        <title>Early steps in the European eel (Anguilla anguilla)-Vibrio vulnificus interaction in the gills: Role of the RtxA13 toxin.</title>
        <authorList>
            <person name="Callol A."/>
            <person name="Pajuelo D."/>
            <person name="Ebbesson L."/>
            <person name="Teles M."/>
            <person name="MacKenzie S."/>
            <person name="Amaro C."/>
        </authorList>
    </citation>
    <scope>NUCLEOTIDE SEQUENCE</scope>
</reference>
<proteinExistence type="predicted"/>
<dbReference type="AlphaFoldDB" id="A0A0E9QTI7"/>
<reference evidence="1" key="1">
    <citation type="submission" date="2014-11" db="EMBL/GenBank/DDBJ databases">
        <authorList>
            <person name="Amaro Gonzalez C."/>
        </authorList>
    </citation>
    <scope>NUCLEOTIDE SEQUENCE</scope>
</reference>
<accession>A0A0E9QTI7</accession>
<protein>
    <submittedName>
        <fullName evidence="1">Uncharacterized protein</fullName>
    </submittedName>
</protein>
<organism evidence="1">
    <name type="scientific">Anguilla anguilla</name>
    <name type="common">European freshwater eel</name>
    <name type="synonym">Muraena anguilla</name>
    <dbReference type="NCBI Taxonomy" id="7936"/>
    <lineage>
        <taxon>Eukaryota</taxon>
        <taxon>Metazoa</taxon>
        <taxon>Chordata</taxon>
        <taxon>Craniata</taxon>
        <taxon>Vertebrata</taxon>
        <taxon>Euteleostomi</taxon>
        <taxon>Actinopterygii</taxon>
        <taxon>Neopterygii</taxon>
        <taxon>Teleostei</taxon>
        <taxon>Anguilliformes</taxon>
        <taxon>Anguillidae</taxon>
        <taxon>Anguilla</taxon>
    </lineage>
</organism>
<sequence>MSLMLAGSAPCKLKNTAPGMGSDLCLHNNNTKTTRLRE</sequence>
<dbReference type="EMBL" id="GBXM01088316">
    <property type="protein sequence ID" value="JAH20261.1"/>
    <property type="molecule type" value="Transcribed_RNA"/>
</dbReference>
<name>A0A0E9QTI7_ANGAN</name>